<keyword evidence="1" id="KW-0812">Transmembrane</keyword>
<protein>
    <submittedName>
        <fullName evidence="2">Uncharacterized protein</fullName>
    </submittedName>
</protein>
<feature type="transmembrane region" description="Helical" evidence="1">
    <location>
        <begin position="151"/>
        <end position="175"/>
    </location>
</feature>
<feature type="transmembrane region" description="Helical" evidence="1">
    <location>
        <begin position="75"/>
        <end position="98"/>
    </location>
</feature>
<name>A0A9W6GG77_9FUSO</name>
<evidence type="ECO:0000256" key="1">
    <source>
        <dbReference type="SAM" id="Phobius"/>
    </source>
</evidence>
<reference evidence="2" key="1">
    <citation type="submission" date="2022-12" db="EMBL/GenBank/DDBJ databases">
        <title>Reference genome sequencing for broad-spectrum identification of bacterial and archaeal isolates by mass spectrometry.</title>
        <authorList>
            <person name="Sekiguchi Y."/>
            <person name="Tourlousse D.M."/>
        </authorList>
    </citation>
    <scope>NUCLEOTIDE SEQUENCE</scope>
    <source>
        <strain evidence="2">10succ1</strain>
    </source>
</reference>
<dbReference type="RefSeq" id="WP_281832559.1">
    <property type="nucleotide sequence ID" value="NZ_BSDY01000001.1"/>
</dbReference>
<accession>A0A9W6GG77</accession>
<keyword evidence="3" id="KW-1185">Reference proteome</keyword>
<dbReference type="EMBL" id="BSDY01000001">
    <property type="protein sequence ID" value="GLI54684.1"/>
    <property type="molecule type" value="Genomic_DNA"/>
</dbReference>
<keyword evidence="1" id="KW-0472">Membrane</keyword>
<evidence type="ECO:0000313" key="3">
    <source>
        <dbReference type="Proteomes" id="UP001144471"/>
    </source>
</evidence>
<proteinExistence type="predicted"/>
<gene>
    <name evidence="2" type="ORF">PM10SUCC1_01990</name>
</gene>
<sequence>MKIDKIFKEKSAVRWGSLAGFLYLLFYLYSTGDLTLGNPFGRFNTVILRGWRVQLFKTKAPFIWEGIGAFSTGDFYFIVSPMNIALGLILGILVALNVAIAIYGKKYPASCPLRKNRGLLGVFTGLLGGFVCCVPTFIIILGPAFSTLTVFFIRVRIFLIPLTLVLLTWGALWGLKRTE</sequence>
<evidence type="ECO:0000313" key="2">
    <source>
        <dbReference type="EMBL" id="GLI54684.1"/>
    </source>
</evidence>
<dbReference type="Proteomes" id="UP001144471">
    <property type="component" value="Unassembled WGS sequence"/>
</dbReference>
<dbReference type="AlphaFoldDB" id="A0A9W6GG77"/>
<feature type="transmembrane region" description="Helical" evidence="1">
    <location>
        <begin position="12"/>
        <end position="30"/>
    </location>
</feature>
<keyword evidence="1" id="KW-1133">Transmembrane helix</keyword>
<comment type="caution">
    <text evidence="2">The sequence shown here is derived from an EMBL/GenBank/DDBJ whole genome shotgun (WGS) entry which is preliminary data.</text>
</comment>
<organism evidence="2 3">
    <name type="scientific">Propionigenium maris DSM 9537</name>
    <dbReference type="NCBI Taxonomy" id="1123000"/>
    <lineage>
        <taxon>Bacteria</taxon>
        <taxon>Fusobacteriati</taxon>
        <taxon>Fusobacteriota</taxon>
        <taxon>Fusobacteriia</taxon>
        <taxon>Fusobacteriales</taxon>
        <taxon>Fusobacteriaceae</taxon>
        <taxon>Propionigenium</taxon>
    </lineage>
</organism>
<feature type="transmembrane region" description="Helical" evidence="1">
    <location>
        <begin position="119"/>
        <end position="145"/>
    </location>
</feature>